<proteinExistence type="predicted"/>
<keyword evidence="2" id="KW-1185">Reference proteome</keyword>
<dbReference type="Proteomes" id="UP000076796">
    <property type="component" value="Unassembled WGS sequence"/>
</dbReference>
<protein>
    <submittedName>
        <fullName evidence="1">Uncharacterized protein</fullName>
    </submittedName>
</protein>
<evidence type="ECO:0000313" key="2">
    <source>
        <dbReference type="Proteomes" id="UP000076796"/>
    </source>
</evidence>
<evidence type="ECO:0000313" key="1">
    <source>
        <dbReference type="EMBL" id="KZS45096.1"/>
    </source>
</evidence>
<gene>
    <name evidence="1" type="ORF">AWU65_03700</name>
</gene>
<sequence length="93" mass="11420">MFNFFRNKKIRSIFRKFPNIDESERKWILYDLEIRMERLQSSLHLINSIERKYTEDRISLIADAIDIMMSCDYRYSNSNHVKVVREVYKPILK</sequence>
<dbReference type="AlphaFoldDB" id="A0A163GQQ4"/>
<accession>A0A163GQQ4</accession>
<name>A0A163GQQ4_9BACL</name>
<reference evidence="1" key="1">
    <citation type="journal article" date="2016" name="Genome Announc.">
        <title>Draft genomes of two strains of Paenibacillus glucanolyticus with capability to degrade lignocellulose.</title>
        <authorList>
            <person name="Mathews S.L."/>
            <person name="Pawlak J."/>
            <person name="Grunden A.M."/>
        </authorList>
    </citation>
    <scope>NUCLEOTIDE SEQUENCE [LARGE SCALE GENOMIC DNA]</scope>
    <source>
        <strain evidence="1">SLM1</strain>
    </source>
</reference>
<dbReference type="EMBL" id="LWMH01000001">
    <property type="protein sequence ID" value="KZS45096.1"/>
    <property type="molecule type" value="Genomic_DNA"/>
</dbReference>
<organism evidence="1 2">
    <name type="scientific">Paenibacillus glucanolyticus</name>
    <dbReference type="NCBI Taxonomy" id="59843"/>
    <lineage>
        <taxon>Bacteria</taxon>
        <taxon>Bacillati</taxon>
        <taxon>Bacillota</taxon>
        <taxon>Bacilli</taxon>
        <taxon>Bacillales</taxon>
        <taxon>Paenibacillaceae</taxon>
        <taxon>Paenibacillus</taxon>
    </lineage>
</organism>
<comment type="caution">
    <text evidence="1">The sequence shown here is derived from an EMBL/GenBank/DDBJ whole genome shotgun (WGS) entry which is preliminary data.</text>
</comment>